<dbReference type="PROSITE" id="PS50893">
    <property type="entry name" value="ABC_TRANSPORTER_2"/>
    <property type="match status" value="1"/>
</dbReference>
<dbReference type="InterPro" id="IPR036640">
    <property type="entry name" value="ABC1_TM_sf"/>
</dbReference>
<dbReference type="PROSITE" id="PS50929">
    <property type="entry name" value="ABC_TM1F"/>
    <property type="match status" value="1"/>
</dbReference>
<gene>
    <name evidence="10" type="ORF">CLV89_10943</name>
</gene>
<dbReference type="InterPro" id="IPR022357">
    <property type="entry name" value="MIP_CS"/>
</dbReference>
<protein>
    <submittedName>
        <fullName evidence="10">Cyclic nucleotide-binding protein</fullName>
    </submittedName>
</protein>
<evidence type="ECO:0000256" key="2">
    <source>
        <dbReference type="ARBA" id="ARBA00022692"/>
    </source>
</evidence>
<name>A0A2T1ADG0_TRISK</name>
<evidence type="ECO:0000256" key="4">
    <source>
        <dbReference type="ARBA" id="ARBA00023136"/>
    </source>
</evidence>
<dbReference type="CDD" id="cd00038">
    <property type="entry name" value="CAP_ED"/>
    <property type="match status" value="1"/>
</dbReference>
<dbReference type="InterPro" id="IPR000595">
    <property type="entry name" value="cNMP-bd_dom"/>
</dbReference>
<evidence type="ECO:0000313" key="11">
    <source>
        <dbReference type="Proteomes" id="UP000237718"/>
    </source>
</evidence>
<dbReference type="SUPFAM" id="SSF52540">
    <property type="entry name" value="P-loop containing nucleoside triphosphate hydrolases"/>
    <property type="match status" value="1"/>
</dbReference>
<feature type="region of interest" description="Disordered" evidence="5">
    <location>
        <begin position="1008"/>
        <end position="1037"/>
    </location>
</feature>
<dbReference type="AlphaFoldDB" id="A0A2T1ADG0"/>
<dbReference type="PROSITE" id="PS00221">
    <property type="entry name" value="MIP"/>
    <property type="match status" value="1"/>
</dbReference>
<keyword evidence="2 6" id="KW-0812">Transmembrane</keyword>
<dbReference type="GO" id="GO:0005886">
    <property type="term" value="C:plasma membrane"/>
    <property type="evidence" value="ECO:0007669"/>
    <property type="project" value="UniProtKB-SubCell"/>
</dbReference>
<evidence type="ECO:0000313" key="10">
    <source>
        <dbReference type="EMBL" id="PRZ46630.1"/>
    </source>
</evidence>
<feature type="domain" description="Cyclic nucleotide-binding" evidence="7">
    <location>
        <begin position="880"/>
        <end position="980"/>
    </location>
</feature>
<dbReference type="InterPro" id="IPR014710">
    <property type="entry name" value="RmlC-like_jellyroll"/>
</dbReference>
<dbReference type="Pfam" id="PF00664">
    <property type="entry name" value="ABC_membrane"/>
    <property type="match status" value="1"/>
</dbReference>
<evidence type="ECO:0000259" key="8">
    <source>
        <dbReference type="PROSITE" id="PS50893"/>
    </source>
</evidence>
<keyword evidence="4 6" id="KW-0472">Membrane</keyword>
<dbReference type="InterPro" id="IPR039421">
    <property type="entry name" value="Type_1_exporter"/>
</dbReference>
<comment type="subcellular location">
    <subcellularLocation>
        <location evidence="1">Cell membrane</location>
        <topology evidence="1">Multi-pass membrane protein</topology>
    </subcellularLocation>
</comment>
<comment type="caution">
    <text evidence="10">The sequence shown here is derived from an EMBL/GenBank/DDBJ whole genome shotgun (WGS) entry which is preliminary data.</text>
</comment>
<accession>A0A2T1ADG0</accession>
<evidence type="ECO:0000256" key="1">
    <source>
        <dbReference type="ARBA" id="ARBA00004651"/>
    </source>
</evidence>
<dbReference type="GO" id="GO:0005524">
    <property type="term" value="F:ATP binding"/>
    <property type="evidence" value="ECO:0007669"/>
    <property type="project" value="InterPro"/>
</dbReference>
<sequence length="1037" mass="115559">MEPSLFSFIWRHSKRQQLGLLLLTLLTFPFLYITLELPKRIVNDAIGSPSEWVDLWGWRLTSEDYLLVLCFAFLGAVLASGMMKMRLNTLKGILSERLLRRLRYQMIARMMRFPSGHFHTTSQGEMVSMITSESEPMGGLMGDAVAQPVFQAGQMLTIVTFLFVQSVWFGLASVALIPLQAWLIPMLQRQINLLNKDRIAEVRALSAEIGETAAGLSDLRSNGGWRYRLAQVSNRLGRLFEIRRRIYMKKFFMKFLNNLIGHLTPFFFYSVGGVLAIRGEITVGALVAALAAYKDLSAPWKELLTYYNQVQDMSLRWQIMAEKFAPPGMIDEKLLEGEPREVPHLRGEIELRDVTVKDAEGKPILDGLSLTIPAGAQVAIQSSSTAERQALAQVLTREVLPSRGEVIVAGRPLAELHQGVIASRIGYAFNAPYLFDGSLGDNVLMPLRSRPRATGPELQLLQRAESLRAGNNPDPLNADWVNPDLAGLGSEDGLRDWWFQLVEAMGIDGQLFHRTLHARLQDRHRALEAQITELRPRIEARLQEKGLRDVVYRFLPDHYNPALSLAENMMFAFPVQPVPAKLFTNPDGPFQRVLRAEGLEAQTRDISLALLDTLQRTFGRGDTSHPLFRRLGLDEDLYARITKAAERHLAAQELNREDRALLCTLPFLLTEEQIGPGLPRAYKTHILRIRENRSDLLLSECSGVYRRLRSEEYARKLTVLENALFGRISAHAGARAQAVEDAVADVMADHDLKARLALMIYDLPTGLGGALLEPVFRERAAFTRAAIKRPDILILDHVLASHDSDSRLKTRTRLQALLPKTTMIHFEDHFENPSRYDLYLELKDGRVDGQEGAATPVWTDTDDTGGDFDRKLAVISEIDLFARLDARHRRLLAFSASWVNVPTGAAVFRAGEEGDAVYLCLSGQASLRFPEDGSHLDMIGPGRLIGDLAVITGDPRQLDLLAAEDCVFLRIGSQEYRTVIESDISVALQLLKTVSGHLSSAAEALQEARSGRMPAAPSALATSADDGTATAPVAPDH</sequence>
<organism evidence="10 11">
    <name type="scientific">Tritonibacter scottomollicae</name>
    <name type="common">Epibacterium scottomollicae</name>
    <dbReference type="NCBI Taxonomy" id="483013"/>
    <lineage>
        <taxon>Bacteria</taxon>
        <taxon>Pseudomonadati</taxon>
        <taxon>Pseudomonadota</taxon>
        <taxon>Alphaproteobacteria</taxon>
        <taxon>Rhodobacterales</taxon>
        <taxon>Paracoccaceae</taxon>
        <taxon>Tritonibacter</taxon>
    </lineage>
</organism>
<proteinExistence type="predicted"/>
<dbReference type="EMBL" id="PVUF01000009">
    <property type="protein sequence ID" value="PRZ46630.1"/>
    <property type="molecule type" value="Genomic_DNA"/>
</dbReference>
<dbReference type="PROSITE" id="PS50042">
    <property type="entry name" value="CNMP_BINDING_3"/>
    <property type="match status" value="1"/>
</dbReference>
<dbReference type="InterPro" id="IPR027417">
    <property type="entry name" value="P-loop_NTPase"/>
</dbReference>
<evidence type="ECO:0000256" key="5">
    <source>
        <dbReference type="SAM" id="MobiDB-lite"/>
    </source>
</evidence>
<dbReference type="InterPro" id="IPR003439">
    <property type="entry name" value="ABC_transporter-like_ATP-bd"/>
</dbReference>
<dbReference type="Gene3D" id="1.20.1560.10">
    <property type="entry name" value="ABC transporter type 1, transmembrane domain"/>
    <property type="match status" value="1"/>
</dbReference>
<feature type="transmembrane region" description="Helical" evidence="6">
    <location>
        <begin position="18"/>
        <end position="35"/>
    </location>
</feature>
<dbReference type="SUPFAM" id="SSF90123">
    <property type="entry name" value="ABC transporter transmembrane region"/>
    <property type="match status" value="1"/>
</dbReference>
<dbReference type="SUPFAM" id="SSF51206">
    <property type="entry name" value="cAMP-binding domain-like"/>
    <property type="match status" value="1"/>
</dbReference>
<dbReference type="Proteomes" id="UP000237718">
    <property type="component" value="Unassembled WGS sequence"/>
</dbReference>
<dbReference type="Pfam" id="PF00027">
    <property type="entry name" value="cNMP_binding"/>
    <property type="match status" value="1"/>
</dbReference>
<dbReference type="SMART" id="SM00100">
    <property type="entry name" value="cNMP"/>
    <property type="match status" value="1"/>
</dbReference>
<evidence type="ECO:0000259" key="9">
    <source>
        <dbReference type="PROSITE" id="PS50929"/>
    </source>
</evidence>
<dbReference type="PANTHER" id="PTHR43394:SF1">
    <property type="entry name" value="ATP-BINDING CASSETTE SUB-FAMILY B MEMBER 10, MITOCHONDRIAL"/>
    <property type="match status" value="1"/>
</dbReference>
<dbReference type="Gene3D" id="3.40.50.300">
    <property type="entry name" value="P-loop containing nucleotide triphosphate hydrolases"/>
    <property type="match status" value="2"/>
</dbReference>
<feature type="transmembrane region" description="Helical" evidence="6">
    <location>
        <begin position="65"/>
        <end position="83"/>
    </location>
</feature>
<dbReference type="GO" id="GO:0015421">
    <property type="term" value="F:ABC-type oligopeptide transporter activity"/>
    <property type="evidence" value="ECO:0007669"/>
    <property type="project" value="TreeGrafter"/>
</dbReference>
<feature type="domain" description="ABC transmembrane type-1" evidence="9">
    <location>
        <begin position="39"/>
        <end position="312"/>
    </location>
</feature>
<dbReference type="GO" id="GO:0016887">
    <property type="term" value="F:ATP hydrolysis activity"/>
    <property type="evidence" value="ECO:0007669"/>
    <property type="project" value="InterPro"/>
</dbReference>
<feature type="transmembrane region" description="Helical" evidence="6">
    <location>
        <begin position="158"/>
        <end position="183"/>
    </location>
</feature>
<keyword evidence="3 6" id="KW-1133">Transmembrane helix</keyword>
<reference evidence="10 11" key="1">
    <citation type="submission" date="2018-03" db="EMBL/GenBank/DDBJ databases">
        <title>Genomic Encyclopedia of Archaeal and Bacterial Type Strains, Phase II (KMG-II): from individual species to whole genera.</title>
        <authorList>
            <person name="Goeker M."/>
        </authorList>
    </citation>
    <scope>NUCLEOTIDE SEQUENCE [LARGE SCALE GENOMIC DNA]</scope>
    <source>
        <strain evidence="10 11">DSM 25328</strain>
    </source>
</reference>
<dbReference type="PANTHER" id="PTHR43394">
    <property type="entry name" value="ATP-DEPENDENT PERMEASE MDL1, MITOCHONDRIAL"/>
    <property type="match status" value="1"/>
</dbReference>
<evidence type="ECO:0000256" key="6">
    <source>
        <dbReference type="SAM" id="Phobius"/>
    </source>
</evidence>
<dbReference type="RefSeq" id="WP_106164349.1">
    <property type="nucleotide sequence ID" value="NZ_PVUF01000009.1"/>
</dbReference>
<dbReference type="InterPro" id="IPR018490">
    <property type="entry name" value="cNMP-bd_dom_sf"/>
</dbReference>
<feature type="domain" description="ABC transporter" evidence="8">
    <location>
        <begin position="349"/>
        <end position="869"/>
    </location>
</feature>
<evidence type="ECO:0000259" key="7">
    <source>
        <dbReference type="PROSITE" id="PS50042"/>
    </source>
</evidence>
<dbReference type="OrthoDB" id="9760920at2"/>
<dbReference type="Gene3D" id="2.60.120.10">
    <property type="entry name" value="Jelly Rolls"/>
    <property type="match status" value="1"/>
</dbReference>
<dbReference type="InterPro" id="IPR011527">
    <property type="entry name" value="ABC1_TM_dom"/>
</dbReference>
<evidence type="ECO:0000256" key="3">
    <source>
        <dbReference type="ARBA" id="ARBA00022989"/>
    </source>
</evidence>